<evidence type="ECO:0000313" key="2">
    <source>
        <dbReference type="EMBL" id="PMD44261.1"/>
    </source>
</evidence>
<dbReference type="Proteomes" id="UP000235786">
    <property type="component" value="Unassembled WGS sequence"/>
</dbReference>
<dbReference type="PANTHER" id="PTHR11215">
    <property type="entry name" value="METAL DEPENDENT HYDROLASE - RELATED"/>
    <property type="match status" value="1"/>
</dbReference>
<proteinExistence type="inferred from homology"/>
<dbReference type="InterPro" id="IPR003226">
    <property type="entry name" value="MYG1_exonuclease"/>
</dbReference>
<gene>
    <name evidence="2" type="ORF">L207DRAFT_421786</name>
</gene>
<comment type="similarity">
    <text evidence="1">Belongs to the MYG1 family.</text>
</comment>
<keyword evidence="3" id="KW-1185">Reference proteome</keyword>
<dbReference type="GO" id="GO:0005737">
    <property type="term" value="C:cytoplasm"/>
    <property type="evidence" value="ECO:0007669"/>
    <property type="project" value="TreeGrafter"/>
</dbReference>
<evidence type="ECO:0000256" key="1">
    <source>
        <dbReference type="ARBA" id="ARBA00010105"/>
    </source>
</evidence>
<dbReference type="PANTHER" id="PTHR11215:SF1">
    <property type="entry name" value="MYG1 EXONUCLEASE"/>
    <property type="match status" value="1"/>
</dbReference>
<dbReference type="AlphaFoldDB" id="A0A2J6S0G5"/>
<dbReference type="Pfam" id="PF03690">
    <property type="entry name" value="MYG1_exonuc"/>
    <property type="match status" value="1"/>
</dbReference>
<organism evidence="2 3">
    <name type="scientific">Hyaloscypha variabilis (strain UAMH 11265 / GT02V1 / F)</name>
    <name type="common">Meliniomyces variabilis</name>
    <dbReference type="NCBI Taxonomy" id="1149755"/>
    <lineage>
        <taxon>Eukaryota</taxon>
        <taxon>Fungi</taxon>
        <taxon>Dikarya</taxon>
        <taxon>Ascomycota</taxon>
        <taxon>Pezizomycotina</taxon>
        <taxon>Leotiomycetes</taxon>
        <taxon>Helotiales</taxon>
        <taxon>Hyaloscyphaceae</taxon>
        <taxon>Hyaloscypha</taxon>
        <taxon>Hyaloscypha variabilis</taxon>
    </lineage>
</organism>
<dbReference type="OrthoDB" id="10265310at2759"/>
<evidence type="ECO:0000313" key="3">
    <source>
        <dbReference type="Proteomes" id="UP000235786"/>
    </source>
</evidence>
<name>A0A2J6S0G5_HYAVF</name>
<accession>A0A2J6S0G5</accession>
<dbReference type="GO" id="GO:0005634">
    <property type="term" value="C:nucleus"/>
    <property type="evidence" value="ECO:0007669"/>
    <property type="project" value="TreeGrafter"/>
</dbReference>
<protein>
    <submittedName>
        <fullName evidence="2">Putative UPF0160 protein C27H6.8</fullName>
    </submittedName>
</protein>
<reference evidence="2 3" key="1">
    <citation type="submission" date="2016-04" db="EMBL/GenBank/DDBJ databases">
        <title>A degradative enzymes factory behind the ericoid mycorrhizal symbiosis.</title>
        <authorList>
            <consortium name="DOE Joint Genome Institute"/>
            <person name="Martino E."/>
            <person name="Morin E."/>
            <person name="Grelet G."/>
            <person name="Kuo A."/>
            <person name="Kohler A."/>
            <person name="Daghino S."/>
            <person name="Barry K."/>
            <person name="Choi C."/>
            <person name="Cichocki N."/>
            <person name="Clum A."/>
            <person name="Copeland A."/>
            <person name="Hainaut M."/>
            <person name="Haridas S."/>
            <person name="Labutti K."/>
            <person name="Lindquist E."/>
            <person name="Lipzen A."/>
            <person name="Khouja H.-R."/>
            <person name="Murat C."/>
            <person name="Ohm R."/>
            <person name="Olson A."/>
            <person name="Spatafora J."/>
            <person name="Veneault-Fourrey C."/>
            <person name="Henrissat B."/>
            <person name="Grigoriev I."/>
            <person name="Martin F."/>
            <person name="Perotto S."/>
        </authorList>
    </citation>
    <scope>NUCLEOTIDE SEQUENCE [LARGE SCALE GENOMIC DNA]</scope>
    <source>
        <strain evidence="2 3">F</strain>
    </source>
</reference>
<sequence length="355" mass="39718">MFRNTLSMAAAKRVKMSPLSIGTHNGHFHADEALAVYMLRLLPTYQSSQLIRTRDPALLQTCHTVVDVGGEYEASTNRYDHHQRTFTTTFPNRPTKLSSAGLVYLHFGRAIIAQHLGVSEEADEVTLIWEKVYESFIEALDAHDNGISAYDPKAIAAAELKKNFSDGGFTLGAMVSRLNPNWNDPTPTDPIQAQKAEDEKFLVASNRIGEEFSRDLDYYTKSWLPARGIVHSAYAQRLDHDKSGRILVFEGQSVPWKDHLYTLEEQEDGEAKVLYVLYPEKPTADAKWRIQAVPVSKDSFESRKPLPEAWRGFRDEKLDEITGIDGGVFVHAAGFIGGNKTFEGAKAMALRALDT</sequence>
<dbReference type="EMBL" id="KZ613941">
    <property type="protein sequence ID" value="PMD44261.1"/>
    <property type="molecule type" value="Genomic_DNA"/>
</dbReference>
<dbReference type="STRING" id="1149755.A0A2J6S0G5"/>